<keyword evidence="6" id="KW-1185">Reference proteome</keyword>
<evidence type="ECO:0000256" key="2">
    <source>
        <dbReference type="ARBA" id="ARBA00022723"/>
    </source>
</evidence>
<evidence type="ECO:0000256" key="3">
    <source>
        <dbReference type="SAM" id="MobiDB-lite"/>
    </source>
</evidence>
<evidence type="ECO:0000313" key="5">
    <source>
        <dbReference type="EMBL" id="KAG5649380.1"/>
    </source>
</evidence>
<dbReference type="EMBL" id="JABCKI010001079">
    <property type="protein sequence ID" value="KAG5649380.1"/>
    <property type="molecule type" value="Genomic_DNA"/>
</dbReference>
<evidence type="ECO:0000259" key="4">
    <source>
        <dbReference type="Pfam" id="PF13359"/>
    </source>
</evidence>
<keyword evidence="2" id="KW-0479">Metal-binding</keyword>
<dbReference type="InterPro" id="IPR027806">
    <property type="entry name" value="HARBI1_dom"/>
</dbReference>
<comment type="cofactor">
    <cofactor evidence="1">
        <name>a divalent metal cation</name>
        <dbReference type="ChEBI" id="CHEBI:60240"/>
    </cofactor>
</comment>
<accession>A0A9P7KI55</accession>
<dbReference type="Pfam" id="PF13359">
    <property type="entry name" value="DDE_Tnp_4"/>
    <property type="match status" value="1"/>
</dbReference>
<dbReference type="Proteomes" id="UP000717328">
    <property type="component" value="Unassembled WGS sequence"/>
</dbReference>
<reference evidence="5" key="1">
    <citation type="submission" date="2021-02" db="EMBL/GenBank/DDBJ databases">
        <authorList>
            <person name="Nieuwenhuis M."/>
            <person name="Van De Peppel L.J.J."/>
        </authorList>
    </citation>
    <scope>NUCLEOTIDE SEQUENCE</scope>
    <source>
        <strain evidence="5">D49</strain>
    </source>
</reference>
<dbReference type="GO" id="GO:0046872">
    <property type="term" value="F:metal ion binding"/>
    <property type="evidence" value="ECO:0007669"/>
    <property type="project" value="UniProtKB-KW"/>
</dbReference>
<feature type="compositionally biased region" description="Acidic residues" evidence="3">
    <location>
        <begin position="173"/>
        <end position="192"/>
    </location>
</feature>
<proteinExistence type="predicted"/>
<feature type="domain" description="DDE Tnp4" evidence="4">
    <location>
        <begin position="2"/>
        <end position="146"/>
    </location>
</feature>
<organism evidence="5 6">
    <name type="scientific">Sphagnurus paluster</name>
    <dbReference type="NCBI Taxonomy" id="117069"/>
    <lineage>
        <taxon>Eukaryota</taxon>
        <taxon>Fungi</taxon>
        <taxon>Dikarya</taxon>
        <taxon>Basidiomycota</taxon>
        <taxon>Agaricomycotina</taxon>
        <taxon>Agaricomycetes</taxon>
        <taxon>Agaricomycetidae</taxon>
        <taxon>Agaricales</taxon>
        <taxon>Tricholomatineae</taxon>
        <taxon>Lyophyllaceae</taxon>
        <taxon>Sphagnurus</taxon>
    </lineage>
</organism>
<evidence type="ECO:0000313" key="6">
    <source>
        <dbReference type="Proteomes" id="UP000717328"/>
    </source>
</evidence>
<sequence>MNGDTYFTRKGNYGFNLQLVGNVPSNLWIADYCLGMTGATHDAEAFKHTAAGKFPDWFFKGDEFAWVDSAYPCTKHTIPVHKEPPSHVHENAIFDKYVSRIWVCSEHMMGALKGRFQCLRGLRVDINSKNSHAHACRWIKCAIILHSLVIDVEGSHSAHYFRDLHTSVQEQQDCAEPEHVDDEGVVADGEEK</sequence>
<reference evidence="5" key="2">
    <citation type="submission" date="2021-10" db="EMBL/GenBank/DDBJ databases">
        <title>Phylogenomics reveals ancestral predisposition of the termite-cultivated fungus Termitomyces towards a domesticated lifestyle.</title>
        <authorList>
            <person name="Auxier B."/>
            <person name="Grum-Grzhimaylo A."/>
            <person name="Cardenas M.E."/>
            <person name="Lodge J.D."/>
            <person name="Laessoe T."/>
            <person name="Pedersen O."/>
            <person name="Smith M.E."/>
            <person name="Kuyper T.W."/>
            <person name="Franco-Molano E.A."/>
            <person name="Baroni T.J."/>
            <person name="Aanen D.K."/>
        </authorList>
    </citation>
    <scope>NUCLEOTIDE SEQUENCE</scope>
    <source>
        <strain evidence="5">D49</strain>
    </source>
</reference>
<comment type="caution">
    <text evidence="5">The sequence shown here is derived from an EMBL/GenBank/DDBJ whole genome shotgun (WGS) entry which is preliminary data.</text>
</comment>
<evidence type="ECO:0000256" key="1">
    <source>
        <dbReference type="ARBA" id="ARBA00001968"/>
    </source>
</evidence>
<gene>
    <name evidence="5" type="ORF">H0H81_004194</name>
</gene>
<protein>
    <recommendedName>
        <fullName evidence="4">DDE Tnp4 domain-containing protein</fullName>
    </recommendedName>
</protein>
<name>A0A9P7KI55_9AGAR</name>
<feature type="region of interest" description="Disordered" evidence="3">
    <location>
        <begin position="172"/>
        <end position="192"/>
    </location>
</feature>
<dbReference type="OrthoDB" id="2408877at2759"/>
<dbReference type="AlphaFoldDB" id="A0A9P7KI55"/>